<organism evidence="3 4">
    <name type="scientific">Candidatus Alectryocaccomicrobium excrementavium</name>
    <dbReference type="NCBI Taxonomy" id="2840668"/>
    <lineage>
        <taxon>Bacteria</taxon>
        <taxon>Bacillati</taxon>
        <taxon>Bacillota</taxon>
        <taxon>Clostridia</taxon>
        <taxon>Candidatus Alectryocaccomicrobium</taxon>
    </lineage>
</organism>
<dbReference type="EMBL" id="DVJN01000172">
    <property type="protein sequence ID" value="HIS93070.1"/>
    <property type="molecule type" value="Genomic_DNA"/>
</dbReference>
<dbReference type="Proteomes" id="UP000824140">
    <property type="component" value="Unassembled WGS sequence"/>
</dbReference>
<dbReference type="AlphaFoldDB" id="A0A9D1K6H1"/>
<evidence type="ECO:0000256" key="2">
    <source>
        <dbReference type="SAM" id="MobiDB-lite"/>
    </source>
</evidence>
<name>A0A9D1K6H1_9FIRM</name>
<sequence>MFETLENRIFRTLDSGAAEAQGAGGSVQQPETQAGTNAEAQRAEAPRTRSEAKSAGAEHRAAEGEHGANAQAGTNAQGGAEPPDRRAAFEAFMRKNKDLYEERLQEHLGRRLKTARAAEERAKALEPIIDMVAQKYGVDASQPDKLLAALENDSSLYEEEAIRRGMSVESLREMKQMERKVHFYEQQAQMQERARREAEARARIEEGVKAAQAAYPGFDMRKELENTGFRDMVARGIDVKTAYEIAHKDELISGAIGYAVQRAAKETAENIRARANRPQENGMAGQATAQQAGRDPAQLTAREINELTRRALAGERITFK</sequence>
<comment type="caution">
    <text evidence="3">The sequence shown here is derived from an EMBL/GenBank/DDBJ whole genome shotgun (WGS) entry which is preliminary data.</text>
</comment>
<protein>
    <submittedName>
        <fullName evidence="3">Uncharacterized protein</fullName>
    </submittedName>
</protein>
<feature type="compositionally biased region" description="Polar residues" evidence="2">
    <location>
        <begin position="26"/>
        <end position="39"/>
    </location>
</feature>
<evidence type="ECO:0000313" key="4">
    <source>
        <dbReference type="Proteomes" id="UP000824140"/>
    </source>
</evidence>
<feature type="compositionally biased region" description="Basic and acidic residues" evidence="2">
    <location>
        <begin position="41"/>
        <end position="66"/>
    </location>
</feature>
<evidence type="ECO:0000256" key="1">
    <source>
        <dbReference type="SAM" id="Coils"/>
    </source>
</evidence>
<feature type="coiled-coil region" evidence="1">
    <location>
        <begin position="167"/>
        <end position="201"/>
    </location>
</feature>
<keyword evidence="1" id="KW-0175">Coiled coil</keyword>
<feature type="region of interest" description="Disordered" evidence="2">
    <location>
        <begin position="13"/>
        <end position="83"/>
    </location>
</feature>
<accession>A0A9D1K6H1</accession>
<reference evidence="3" key="1">
    <citation type="submission" date="2020-10" db="EMBL/GenBank/DDBJ databases">
        <authorList>
            <person name="Gilroy R."/>
        </authorList>
    </citation>
    <scope>NUCLEOTIDE SEQUENCE</scope>
    <source>
        <strain evidence="3">13766</strain>
    </source>
</reference>
<reference evidence="3" key="2">
    <citation type="journal article" date="2021" name="PeerJ">
        <title>Extensive microbial diversity within the chicken gut microbiome revealed by metagenomics and culture.</title>
        <authorList>
            <person name="Gilroy R."/>
            <person name="Ravi A."/>
            <person name="Getino M."/>
            <person name="Pursley I."/>
            <person name="Horton D.L."/>
            <person name="Alikhan N.F."/>
            <person name="Baker D."/>
            <person name="Gharbi K."/>
            <person name="Hall N."/>
            <person name="Watson M."/>
            <person name="Adriaenssens E.M."/>
            <person name="Foster-Nyarko E."/>
            <person name="Jarju S."/>
            <person name="Secka A."/>
            <person name="Antonio M."/>
            <person name="Oren A."/>
            <person name="Chaudhuri R.R."/>
            <person name="La Ragione R."/>
            <person name="Hildebrand F."/>
            <person name="Pallen M.J."/>
        </authorList>
    </citation>
    <scope>NUCLEOTIDE SEQUENCE</scope>
    <source>
        <strain evidence="3">13766</strain>
    </source>
</reference>
<gene>
    <name evidence="3" type="ORF">IAA84_08670</name>
</gene>
<proteinExistence type="predicted"/>
<feature type="compositionally biased region" description="Low complexity" evidence="2">
    <location>
        <begin position="67"/>
        <end position="80"/>
    </location>
</feature>
<evidence type="ECO:0000313" key="3">
    <source>
        <dbReference type="EMBL" id="HIS93070.1"/>
    </source>
</evidence>